<dbReference type="GO" id="GO:0009523">
    <property type="term" value="C:photosystem II"/>
    <property type="evidence" value="ECO:0007669"/>
    <property type="project" value="UniProtKB-KW"/>
</dbReference>
<gene>
    <name evidence="7" type="ORF">RCOM_0706740</name>
</gene>
<dbReference type="eggNOG" id="ENOG502S31P">
    <property type="taxonomic scope" value="Eukaryota"/>
</dbReference>
<evidence type="ECO:0008006" key="9">
    <source>
        <dbReference type="Google" id="ProtNLM"/>
    </source>
</evidence>
<dbReference type="Gene3D" id="1.20.5.510">
    <property type="entry name" value="Single helix bin"/>
    <property type="match status" value="1"/>
</dbReference>
<keyword evidence="8" id="KW-1185">Reference proteome</keyword>
<keyword evidence="5" id="KW-0604">Photosystem II</keyword>
<name>B9RQV2_RICCO</name>
<evidence type="ECO:0000256" key="5">
    <source>
        <dbReference type="ARBA" id="ARBA00023276"/>
    </source>
</evidence>
<keyword evidence="3 6" id="KW-1133">Transmembrane helix</keyword>
<dbReference type="OMA" id="ARPSKAM"/>
<dbReference type="Pfam" id="PF06596">
    <property type="entry name" value="PsbX"/>
    <property type="match status" value="1"/>
</dbReference>
<dbReference type="PANTHER" id="PTHR34455">
    <property type="entry name" value="OS07G0673550 PROTEIN"/>
    <property type="match status" value="1"/>
</dbReference>
<reference evidence="8" key="1">
    <citation type="journal article" date="2010" name="Nat. Biotechnol.">
        <title>Draft genome sequence of the oilseed species Ricinus communis.</title>
        <authorList>
            <person name="Chan A.P."/>
            <person name="Crabtree J."/>
            <person name="Zhao Q."/>
            <person name="Lorenzi H."/>
            <person name="Orvis J."/>
            <person name="Puiu D."/>
            <person name="Melake-Berhan A."/>
            <person name="Jones K.M."/>
            <person name="Redman J."/>
            <person name="Chen G."/>
            <person name="Cahoon E.B."/>
            <person name="Gedil M."/>
            <person name="Stanke M."/>
            <person name="Haas B.J."/>
            <person name="Wortman J.R."/>
            <person name="Fraser-Liggett C.M."/>
            <person name="Ravel J."/>
            <person name="Rabinowicz P.D."/>
        </authorList>
    </citation>
    <scope>NUCLEOTIDE SEQUENCE [LARGE SCALE GENOMIC DNA]</scope>
    <source>
        <strain evidence="8">cv. Hale</strain>
    </source>
</reference>
<evidence type="ECO:0000256" key="3">
    <source>
        <dbReference type="ARBA" id="ARBA00022989"/>
    </source>
</evidence>
<dbReference type="OrthoDB" id="539365at2759"/>
<dbReference type="PANTHER" id="PTHR34455:SF1">
    <property type="entry name" value="OS07G0673550 PROTEIN"/>
    <property type="match status" value="1"/>
</dbReference>
<sequence length="115" mass="12013">MAMPLNSATQMSSKQILNSEFILHPLPTRPSKAVFCAKSKSRPRLEVHASLKEKAVAGLTIAALTASMVMPDVAEAAVFPSLKNFLLSIVAGGVVLGAIVGAIVAVANFDPVKRS</sequence>
<dbReference type="KEGG" id="rcu:8258568"/>
<evidence type="ECO:0000256" key="6">
    <source>
        <dbReference type="SAM" id="Phobius"/>
    </source>
</evidence>
<evidence type="ECO:0000313" key="8">
    <source>
        <dbReference type="Proteomes" id="UP000008311"/>
    </source>
</evidence>
<dbReference type="InParanoid" id="B9RQV2"/>
<dbReference type="GO" id="GO:0015979">
    <property type="term" value="P:photosynthesis"/>
    <property type="evidence" value="ECO:0007669"/>
    <property type="project" value="UniProtKB-KW"/>
</dbReference>
<dbReference type="STRING" id="3988.B9RQV2"/>
<evidence type="ECO:0000313" key="7">
    <source>
        <dbReference type="EMBL" id="EEF46123.1"/>
    </source>
</evidence>
<evidence type="ECO:0000256" key="1">
    <source>
        <dbReference type="ARBA" id="ARBA00022531"/>
    </source>
</evidence>
<keyword evidence="2 6" id="KW-0812">Transmembrane</keyword>
<dbReference type="InterPro" id="IPR009518">
    <property type="entry name" value="PSII_PsbX"/>
</dbReference>
<protein>
    <recommendedName>
        <fullName evidence="9">Ultraviolet-B-repressible protein</fullName>
    </recommendedName>
</protein>
<dbReference type="AlphaFoldDB" id="B9RQV2"/>
<keyword evidence="1" id="KW-0602">Photosynthesis</keyword>
<organism evidence="7 8">
    <name type="scientific">Ricinus communis</name>
    <name type="common">Castor bean</name>
    <dbReference type="NCBI Taxonomy" id="3988"/>
    <lineage>
        <taxon>Eukaryota</taxon>
        <taxon>Viridiplantae</taxon>
        <taxon>Streptophyta</taxon>
        <taxon>Embryophyta</taxon>
        <taxon>Tracheophyta</taxon>
        <taxon>Spermatophyta</taxon>
        <taxon>Magnoliopsida</taxon>
        <taxon>eudicotyledons</taxon>
        <taxon>Gunneridae</taxon>
        <taxon>Pentapetalae</taxon>
        <taxon>rosids</taxon>
        <taxon>fabids</taxon>
        <taxon>Malpighiales</taxon>
        <taxon>Euphorbiaceae</taxon>
        <taxon>Acalyphoideae</taxon>
        <taxon>Acalypheae</taxon>
        <taxon>Ricinus</taxon>
    </lineage>
</organism>
<evidence type="ECO:0000256" key="4">
    <source>
        <dbReference type="ARBA" id="ARBA00023136"/>
    </source>
</evidence>
<accession>B9RQV2</accession>
<dbReference type="EMBL" id="EQ973802">
    <property type="protein sequence ID" value="EEF46123.1"/>
    <property type="molecule type" value="Genomic_DNA"/>
</dbReference>
<keyword evidence="4 6" id="KW-0472">Membrane</keyword>
<feature type="transmembrane region" description="Helical" evidence="6">
    <location>
        <begin position="86"/>
        <end position="109"/>
    </location>
</feature>
<proteinExistence type="predicted"/>
<evidence type="ECO:0000256" key="2">
    <source>
        <dbReference type="ARBA" id="ARBA00022692"/>
    </source>
</evidence>
<dbReference type="Proteomes" id="UP000008311">
    <property type="component" value="Unassembled WGS sequence"/>
</dbReference>